<sequence>MRARVGDWLVIKRGTVGQPELRGLITTVRSPDGAPPYRVRWLATGEEATVYPGPDALVVTAEEQRAADERARSRYAAVQAAIRERADGGRGGAPN</sequence>
<keyword evidence="3" id="KW-1185">Reference proteome</keyword>
<reference evidence="2 3" key="1">
    <citation type="submission" date="2024-08" db="EMBL/GenBank/DDBJ databases">
        <title>Mycobacterium servetensis sp. nov., a novel rapid-growing mycobacterial species recovered from a human patient in Zaragoza, Spain.</title>
        <authorList>
            <person name="Tristancho-Baro A.I."/>
            <person name="Buenestado-Serrano S."/>
            <person name="Garcia De Viedma D."/>
            <person name="Milagro-Beamonte A."/>
            <person name="Burillo N."/>
            <person name="Sanz S."/>
            <person name="Lopez-Calleja A.I."/>
            <person name="Penas-Utrilla D."/>
            <person name="Guardingo M."/>
            <person name="Garcia M.J."/>
            <person name="Vinuelas-Bayon J."/>
        </authorList>
    </citation>
    <scope>NUCLEOTIDE SEQUENCE [LARGE SCALE GENOMIC DNA]</scope>
    <source>
        <strain evidence="3">HUMS_12744610</strain>
    </source>
</reference>
<dbReference type="SUPFAM" id="SSF50118">
    <property type="entry name" value="Cell growth inhibitor/plasmid maintenance toxic component"/>
    <property type="match status" value="1"/>
</dbReference>
<protein>
    <submittedName>
        <fullName evidence="2">DUF1918 domain-containing protein</fullName>
    </submittedName>
</protein>
<evidence type="ECO:0000313" key="2">
    <source>
        <dbReference type="EMBL" id="MEY8017632.1"/>
    </source>
</evidence>
<dbReference type="Gene3D" id="2.30.30.440">
    <property type="entry name" value="Domain of unknown function DUF1918"/>
    <property type="match status" value="1"/>
</dbReference>
<accession>A0ABV4C6Q5</accession>
<evidence type="ECO:0000259" key="1">
    <source>
        <dbReference type="Pfam" id="PF08940"/>
    </source>
</evidence>
<proteinExistence type="predicted"/>
<dbReference type="Proteomes" id="UP001564760">
    <property type="component" value="Unassembled WGS sequence"/>
</dbReference>
<dbReference type="Pfam" id="PF08940">
    <property type="entry name" value="DUF1918"/>
    <property type="match status" value="1"/>
</dbReference>
<organism evidence="2 3">
    <name type="scientific">Mycobacterium servetii</name>
    <dbReference type="NCBI Taxonomy" id="3237418"/>
    <lineage>
        <taxon>Bacteria</taxon>
        <taxon>Bacillati</taxon>
        <taxon>Actinomycetota</taxon>
        <taxon>Actinomycetes</taxon>
        <taxon>Mycobacteriales</taxon>
        <taxon>Mycobacteriaceae</taxon>
        <taxon>Mycobacterium</taxon>
    </lineage>
</organism>
<dbReference type="InterPro" id="IPR015035">
    <property type="entry name" value="DUF1918"/>
</dbReference>
<evidence type="ECO:0000313" key="3">
    <source>
        <dbReference type="Proteomes" id="UP001564760"/>
    </source>
</evidence>
<name>A0ABV4C6Q5_9MYCO</name>
<comment type="caution">
    <text evidence="2">The sequence shown here is derived from an EMBL/GenBank/DDBJ whole genome shotgun (WGS) entry which is preliminary data.</text>
</comment>
<gene>
    <name evidence="2" type="ORF">AB8998_22975</name>
</gene>
<feature type="domain" description="DUF1918" evidence="1">
    <location>
        <begin position="1"/>
        <end position="58"/>
    </location>
</feature>
<dbReference type="RefSeq" id="WP_369739921.1">
    <property type="nucleotide sequence ID" value="NZ_JBGEDP010000001.1"/>
</dbReference>
<dbReference type="EMBL" id="JBGEDP010000001">
    <property type="protein sequence ID" value="MEY8017632.1"/>
    <property type="molecule type" value="Genomic_DNA"/>
</dbReference>